<evidence type="ECO:0000256" key="1">
    <source>
        <dbReference type="SAM" id="Coils"/>
    </source>
</evidence>
<name>A0ABV6E500_9ACTN</name>
<dbReference type="EMBL" id="JBHLXH010000002">
    <property type="protein sequence ID" value="MFC0223874.1"/>
    <property type="molecule type" value="Genomic_DNA"/>
</dbReference>
<accession>A0ABV6E500</accession>
<protein>
    <recommendedName>
        <fullName evidence="4">DUF3263 domain-containing protein</fullName>
    </recommendedName>
</protein>
<dbReference type="RefSeq" id="WP_378519670.1">
    <property type="nucleotide sequence ID" value="NZ_CBCSDI010000033.1"/>
</dbReference>
<sequence>MHGARTPRGADGHDHLASLLGDLQEARRRLDRGRDNARAADQLTLRQGLLRALEAYAGALAEAGAPLPYRLRREIDLLKGLSGRG</sequence>
<keyword evidence="1" id="KW-0175">Coiled coil</keyword>
<proteinExistence type="predicted"/>
<dbReference type="Proteomes" id="UP001589698">
    <property type="component" value="Unassembled WGS sequence"/>
</dbReference>
<evidence type="ECO:0000313" key="3">
    <source>
        <dbReference type="Proteomes" id="UP001589698"/>
    </source>
</evidence>
<organism evidence="2 3">
    <name type="scientific">Nocardioides zeicaulis</name>
    <dbReference type="NCBI Taxonomy" id="1776857"/>
    <lineage>
        <taxon>Bacteria</taxon>
        <taxon>Bacillati</taxon>
        <taxon>Actinomycetota</taxon>
        <taxon>Actinomycetes</taxon>
        <taxon>Propionibacteriales</taxon>
        <taxon>Nocardioidaceae</taxon>
        <taxon>Nocardioides</taxon>
    </lineage>
</organism>
<feature type="coiled-coil region" evidence="1">
    <location>
        <begin position="16"/>
        <end position="43"/>
    </location>
</feature>
<keyword evidence="3" id="KW-1185">Reference proteome</keyword>
<evidence type="ECO:0008006" key="4">
    <source>
        <dbReference type="Google" id="ProtNLM"/>
    </source>
</evidence>
<reference evidence="2 3" key="1">
    <citation type="submission" date="2024-09" db="EMBL/GenBank/DDBJ databases">
        <authorList>
            <person name="Sun Q."/>
            <person name="Mori K."/>
        </authorList>
    </citation>
    <scope>NUCLEOTIDE SEQUENCE [LARGE SCALE GENOMIC DNA]</scope>
    <source>
        <strain evidence="2 3">CCM 8654</strain>
    </source>
</reference>
<evidence type="ECO:0000313" key="2">
    <source>
        <dbReference type="EMBL" id="MFC0223874.1"/>
    </source>
</evidence>
<comment type="caution">
    <text evidence="2">The sequence shown here is derived from an EMBL/GenBank/DDBJ whole genome shotgun (WGS) entry which is preliminary data.</text>
</comment>
<gene>
    <name evidence="2" type="ORF">ACFFJG_15405</name>
</gene>